<dbReference type="InterPro" id="IPR003607">
    <property type="entry name" value="HD/PDEase_dom"/>
</dbReference>
<dbReference type="GO" id="GO:0008081">
    <property type="term" value="F:phosphoric diester hydrolase activity"/>
    <property type="evidence" value="ECO:0007669"/>
    <property type="project" value="UniProtKB-ARBA"/>
</dbReference>
<dbReference type="Proteomes" id="UP000441389">
    <property type="component" value="Unassembled WGS sequence"/>
</dbReference>
<dbReference type="SUPFAM" id="SSF109604">
    <property type="entry name" value="HD-domain/PDEase-like"/>
    <property type="match status" value="1"/>
</dbReference>
<proteinExistence type="predicted"/>
<dbReference type="Pfam" id="PF13487">
    <property type="entry name" value="HD_5"/>
    <property type="match status" value="1"/>
</dbReference>
<dbReference type="InterPro" id="IPR006675">
    <property type="entry name" value="HDIG_dom"/>
</dbReference>
<dbReference type="NCBIfam" id="TIGR00277">
    <property type="entry name" value="HDIG"/>
    <property type="match status" value="1"/>
</dbReference>
<dbReference type="EMBL" id="WQMS01000013">
    <property type="protein sequence ID" value="MVO78448.1"/>
    <property type="molecule type" value="Genomic_DNA"/>
</dbReference>
<protein>
    <submittedName>
        <fullName evidence="3">DUF3391 domain-containing protein</fullName>
    </submittedName>
</protein>
<dbReference type="Pfam" id="PF11871">
    <property type="entry name" value="DUF3391"/>
    <property type="match status" value="1"/>
</dbReference>
<dbReference type="CDD" id="cd00077">
    <property type="entry name" value="HDc"/>
    <property type="match status" value="1"/>
</dbReference>
<dbReference type="PANTHER" id="PTHR43155">
    <property type="entry name" value="CYCLIC DI-GMP PHOSPHODIESTERASE PA4108-RELATED"/>
    <property type="match status" value="1"/>
</dbReference>
<keyword evidence="4" id="KW-1185">Reference proteome</keyword>
<evidence type="ECO:0000313" key="4">
    <source>
        <dbReference type="Proteomes" id="UP000441389"/>
    </source>
</evidence>
<evidence type="ECO:0000313" key="3">
    <source>
        <dbReference type="EMBL" id="MVO78448.1"/>
    </source>
</evidence>
<evidence type="ECO:0000259" key="2">
    <source>
        <dbReference type="PROSITE" id="PS51832"/>
    </source>
</evidence>
<organism evidence="3 4">
    <name type="scientific">Sphingomonas horti</name>
    <dbReference type="NCBI Taxonomy" id="2682842"/>
    <lineage>
        <taxon>Bacteria</taxon>
        <taxon>Pseudomonadati</taxon>
        <taxon>Pseudomonadota</taxon>
        <taxon>Alphaproteobacteria</taxon>
        <taxon>Sphingomonadales</taxon>
        <taxon>Sphingomonadaceae</taxon>
        <taxon>Sphingomonas</taxon>
    </lineage>
</organism>
<comment type="caution">
    <text evidence="3">The sequence shown here is derived from an EMBL/GenBank/DDBJ whole genome shotgun (WGS) entry which is preliminary data.</text>
</comment>
<dbReference type="PROSITE" id="PS51832">
    <property type="entry name" value="HD_GYP"/>
    <property type="match status" value="1"/>
</dbReference>
<reference evidence="3 4" key="1">
    <citation type="submission" date="2019-12" db="EMBL/GenBank/DDBJ databases">
        <authorList>
            <person name="Huq M.A."/>
        </authorList>
    </citation>
    <scope>NUCLEOTIDE SEQUENCE [LARGE SCALE GENOMIC DNA]</scope>
    <source>
        <strain evidence="3 4">MAH-20</strain>
    </source>
</reference>
<accession>A0A6I4J2Y8</accession>
<feature type="domain" description="HD-GYP" evidence="2">
    <location>
        <begin position="128"/>
        <end position="325"/>
    </location>
</feature>
<evidence type="ECO:0000256" key="1">
    <source>
        <dbReference type="SAM" id="MobiDB-lite"/>
    </source>
</evidence>
<dbReference type="Gene3D" id="1.10.3210.10">
    <property type="entry name" value="Hypothetical protein af1432"/>
    <property type="match status" value="1"/>
</dbReference>
<dbReference type="InterPro" id="IPR021812">
    <property type="entry name" value="DUF3391"/>
</dbReference>
<name>A0A6I4J2Y8_9SPHN</name>
<dbReference type="AlphaFoldDB" id="A0A6I4J2Y8"/>
<gene>
    <name evidence="3" type="ORF">GON01_10950</name>
</gene>
<dbReference type="SMART" id="SM00471">
    <property type="entry name" value="HDc"/>
    <property type="match status" value="1"/>
</dbReference>
<dbReference type="PANTHER" id="PTHR43155:SF2">
    <property type="entry name" value="CYCLIC DI-GMP PHOSPHODIESTERASE PA4108"/>
    <property type="match status" value="1"/>
</dbReference>
<sequence length="393" mass="44070">MYIQGFDGSWLDHPFWRTRFVIEKEKDLIRVRESAVDAVLIDDTLGVAPDQPPAPRKAADWQPPARPAAAVWRPQPVVAAPAQNFGSSYGRAARVFGKSKRAVSAMYADVRLGKAIKAEKLVPMVDEITSSIDENPRAFISIAQLKTRHEYTYLHSIAVCALMINLARELRFSEAAVRDAGMAGLLHDIGKALMPLEILDKPGELSEEEFDVIKTHPLRGHELLAKSSGVSHNALEVCLRHHERFDGQGYPDGLEGDRLSLFARMSALCDVYDAVTSERAYKRPWTPTETVARMREWTGHFDPEMFEIFVRSVGIYPVGALVRLKSGRAAVVIGENPEDPTRPPLYSMPDENNPEARRLEWDGDEIVGMESSESLSVENWEAQRTKLIRRVRS</sequence>
<feature type="region of interest" description="Disordered" evidence="1">
    <location>
        <begin position="336"/>
        <end position="356"/>
    </location>
</feature>
<dbReference type="InterPro" id="IPR037522">
    <property type="entry name" value="HD_GYP_dom"/>
</dbReference>